<comment type="similarity">
    <text evidence="2">Belongs to the polycystin family.</text>
</comment>
<feature type="transmembrane region" description="Helical" evidence="6">
    <location>
        <begin position="23"/>
        <end position="45"/>
    </location>
</feature>
<dbReference type="AlphaFoldDB" id="A0AAD9P3D7"/>
<name>A0AAD9P3D7_RIDPI</name>
<evidence type="ECO:0000256" key="1">
    <source>
        <dbReference type="ARBA" id="ARBA00004141"/>
    </source>
</evidence>
<feature type="transmembrane region" description="Helical" evidence="6">
    <location>
        <begin position="217"/>
        <end position="238"/>
    </location>
</feature>
<accession>A0AAD9P3D7</accession>
<dbReference type="InterPro" id="IPR051223">
    <property type="entry name" value="Polycystin"/>
</dbReference>
<feature type="domain" description="Polycystin cation channel PKD1/PKD2" evidence="7">
    <location>
        <begin position="29"/>
        <end position="247"/>
    </location>
</feature>
<dbReference type="PANTHER" id="PTHR10877:SF150">
    <property type="entry name" value="REJ DOMAIN-CONTAINING PROTEIN"/>
    <property type="match status" value="1"/>
</dbReference>
<sequence>MAFEFVEPGVIDPYRVILTGKLYILRTVRDVWIVACTIAYLLFTIRKTWRLVQKTTKTCRRGWSAFSVWLLVDWMIVLLTYIGTVTYIMRQLAIEWTMGLVIASANTRYVGFYMIAYWDYAFMIVGSAALSLSIFNLLKMINLNQHIFLVQSTLRRTIKKLMGASMAFVVTIIMFVCMSMIVLGPMCRTYSRWPLATMNVFNLCLYKLRHSHGQCVYPFRVTAIFFFVVVCCSVIFVWTPMLRAMFVSTHFDTIVQVEAMREEGEFFKFIWFRLHVMVGLWTTNMYTEHIIADRLAEEREHDKIQKRLQKRENVYGEQTRRATRTSLSWQDDEALRMIVMSLALLEPPDPAMGPAPLQRCINRCDRQLDRSQLNVNKAIVSRCLLEQSEEVPHLTSVSAPAYTRLVCLVTCGQSLPAVTPYKANMGTKTTTWVLTVNQLFLIIVMSLTLFEPADPAMEPSPLQHCINRCDREHDRCLRECWFTKQVGLGPTICHKLRDGCVRYCEEAYGPAKPPAGDEVD</sequence>
<feature type="transmembrane region" description="Helical" evidence="6">
    <location>
        <begin position="66"/>
        <end position="89"/>
    </location>
</feature>
<keyword evidence="5 6" id="KW-0472">Membrane</keyword>
<feature type="transmembrane region" description="Helical" evidence="6">
    <location>
        <begin position="120"/>
        <end position="141"/>
    </location>
</feature>
<dbReference type="GO" id="GO:0005262">
    <property type="term" value="F:calcium channel activity"/>
    <property type="evidence" value="ECO:0007669"/>
    <property type="project" value="TreeGrafter"/>
</dbReference>
<feature type="transmembrane region" description="Helical" evidence="6">
    <location>
        <begin position="431"/>
        <end position="450"/>
    </location>
</feature>
<protein>
    <recommendedName>
        <fullName evidence="7">Polycystin cation channel PKD1/PKD2 domain-containing protein</fullName>
    </recommendedName>
</protein>
<dbReference type="Pfam" id="PF08016">
    <property type="entry name" value="PKD_channel"/>
    <property type="match status" value="1"/>
</dbReference>
<dbReference type="InterPro" id="IPR013122">
    <property type="entry name" value="PKD1_2_channel"/>
</dbReference>
<evidence type="ECO:0000256" key="4">
    <source>
        <dbReference type="ARBA" id="ARBA00022989"/>
    </source>
</evidence>
<dbReference type="PANTHER" id="PTHR10877">
    <property type="entry name" value="POLYCYSTIN FAMILY MEMBER"/>
    <property type="match status" value="1"/>
</dbReference>
<dbReference type="GO" id="GO:0016020">
    <property type="term" value="C:membrane"/>
    <property type="evidence" value="ECO:0007669"/>
    <property type="project" value="UniProtKB-SubCell"/>
</dbReference>
<evidence type="ECO:0000256" key="3">
    <source>
        <dbReference type="ARBA" id="ARBA00022692"/>
    </source>
</evidence>
<evidence type="ECO:0000256" key="5">
    <source>
        <dbReference type="ARBA" id="ARBA00023136"/>
    </source>
</evidence>
<evidence type="ECO:0000259" key="7">
    <source>
        <dbReference type="Pfam" id="PF08016"/>
    </source>
</evidence>
<gene>
    <name evidence="8" type="ORF">NP493_167g02031</name>
</gene>
<keyword evidence="9" id="KW-1185">Reference proteome</keyword>
<dbReference type="Proteomes" id="UP001209878">
    <property type="component" value="Unassembled WGS sequence"/>
</dbReference>
<organism evidence="8 9">
    <name type="scientific">Ridgeia piscesae</name>
    <name type="common">Tubeworm</name>
    <dbReference type="NCBI Taxonomy" id="27915"/>
    <lineage>
        <taxon>Eukaryota</taxon>
        <taxon>Metazoa</taxon>
        <taxon>Spiralia</taxon>
        <taxon>Lophotrochozoa</taxon>
        <taxon>Annelida</taxon>
        <taxon>Polychaeta</taxon>
        <taxon>Sedentaria</taxon>
        <taxon>Canalipalpata</taxon>
        <taxon>Sabellida</taxon>
        <taxon>Siboglinidae</taxon>
        <taxon>Ridgeia</taxon>
    </lineage>
</organism>
<feature type="transmembrane region" description="Helical" evidence="6">
    <location>
        <begin position="161"/>
        <end position="183"/>
    </location>
</feature>
<comment type="subcellular location">
    <subcellularLocation>
        <location evidence="1">Membrane</location>
        <topology evidence="1">Multi-pass membrane protein</topology>
    </subcellularLocation>
</comment>
<keyword evidence="4 6" id="KW-1133">Transmembrane helix</keyword>
<evidence type="ECO:0000313" key="9">
    <source>
        <dbReference type="Proteomes" id="UP001209878"/>
    </source>
</evidence>
<reference evidence="8" key="1">
    <citation type="journal article" date="2023" name="Mol. Biol. Evol.">
        <title>Third-Generation Sequencing Reveals the Adaptive Role of the Epigenome in Three Deep-Sea Polychaetes.</title>
        <authorList>
            <person name="Perez M."/>
            <person name="Aroh O."/>
            <person name="Sun Y."/>
            <person name="Lan Y."/>
            <person name="Juniper S.K."/>
            <person name="Young C.R."/>
            <person name="Angers B."/>
            <person name="Qian P.Y."/>
        </authorList>
    </citation>
    <scope>NUCLEOTIDE SEQUENCE</scope>
    <source>
        <strain evidence="8">R07B-5</strain>
    </source>
</reference>
<evidence type="ECO:0000256" key="6">
    <source>
        <dbReference type="SAM" id="Phobius"/>
    </source>
</evidence>
<comment type="caution">
    <text evidence="8">The sequence shown here is derived from an EMBL/GenBank/DDBJ whole genome shotgun (WGS) entry which is preliminary data.</text>
</comment>
<evidence type="ECO:0000256" key="2">
    <source>
        <dbReference type="ARBA" id="ARBA00007200"/>
    </source>
</evidence>
<proteinExistence type="inferred from homology"/>
<dbReference type="EMBL" id="JAODUO010000167">
    <property type="protein sequence ID" value="KAK2187387.1"/>
    <property type="molecule type" value="Genomic_DNA"/>
</dbReference>
<keyword evidence="3 6" id="KW-0812">Transmembrane</keyword>
<dbReference type="GO" id="GO:0050982">
    <property type="term" value="P:detection of mechanical stimulus"/>
    <property type="evidence" value="ECO:0007669"/>
    <property type="project" value="TreeGrafter"/>
</dbReference>
<evidence type="ECO:0000313" key="8">
    <source>
        <dbReference type="EMBL" id="KAK2187387.1"/>
    </source>
</evidence>